<name>A0AA87NMH7_TREMD</name>
<reference evidence="1 2" key="1">
    <citation type="submission" date="2013-04" db="EMBL/GenBank/DDBJ databases">
        <title>The Genome Sequence of Treponema medium ATCC 700293.</title>
        <authorList>
            <consortium name="The Broad Institute Genomics Platform"/>
            <person name="Earl A."/>
            <person name="Ward D."/>
            <person name="Feldgarden M."/>
            <person name="Gevers D."/>
            <person name="Leonetti C."/>
            <person name="Blanton J.M."/>
            <person name="Dewhirst F.E."/>
            <person name="Izard J."/>
            <person name="Walker B."/>
            <person name="Young S."/>
            <person name="Zeng Q."/>
            <person name="Gargeya S."/>
            <person name="Fitzgerald M."/>
            <person name="Haas B."/>
            <person name="Abouelleil A."/>
            <person name="Allen A.W."/>
            <person name="Alvarado L."/>
            <person name="Arachchi H.M."/>
            <person name="Berlin A.M."/>
            <person name="Chapman S.B."/>
            <person name="Gainer-Dewar J."/>
            <person name="Goldberg J."/>
            <person name="Griggs A."/>
            <person name="Gujja S."/>
            <person name="Hansen M."/>
            <person name="Howarth C."/>
            <person name="Imamovic A."/>
            <person name="Ireland A."/>
            <person name="Larimer J."/>
            <person name="McCowan C."/>
            <person name="Murphy C."/>
            <person name="Pearson M."/>
            <person name="Poon T.W."/>
            <person name="Priest M."/>
            <person name="Roberts A."/>
            <person name="Saif S."/>
            <person name="Shea T."/>
            <person name="Sisk P."/>
            <person name="Sykes S."/>
            <person name="Wortman J."/>
            <person name="Nusbaum C."/>
            <person name="Birren B."/>
        </authorList>
    </citation>
    <scope>NUCLEOTIDE SEQUENCE [LARGE SCALE GENOMIC DNA]</scope>
    <source>
        <strain evidence="1 2">ATCC 700293</strain>
    </source>
</reference>
<accession>A0AA87NMH7</accession>
<protein>
    <submittedName>
        <fullName evidence="1">Uncharacterized protein</fullName>
    </submittedName>
</protein>
<evidence type="ECO:0000313" key="1">
    <source>
        <dbReference type="EMBL" id="EPF28976.1"/>
    </source>
</evidence>
<evidence type="ECO:0000313" key="2">
    <source>
        <dbReference type="Proteomes" id="UP000014634"/>
    </source>
</evidence>
<sequence length="208" mass="24628">MEILDAYKQFFKFYSKDDLFTFGLDNIISIDKQKAVIEWNKLKSNINNKSANLYVRSSGRNASGNSILQQLYKDVFELNIRFDPTNNAKPTKLLEDNTGYKKNLTIFNYQVSHVFGQTKNVYCFTAPWNIVFIPKIIDPFTGHEAKGDYVDEFKNLFKNHIYKLYKELIDEYNEITNDYRIKVEKWLNSHLDSMDIDTYLKDFNYIDI</sequence>
<comment type="caution">
    <text evidence="1">The sequence shown here is derived from an EMBL/GenBank/DDBJ whole genome shotgun (WGS) entry which is preliminary data.</text>
</comment>
<organism evidence="1 2">
    <name type="scientific">Treponema medium ATCC 700293</name>
    <dbReference type="NCBI Taxonomy" id="1125700"/>
    <lineage>
        <taxon>Bacteria</taxon>
        <taxon>Pseudomonadati</taxon>
        <taxon>Spirochaetota</taxon>
        <taxon>Spirochaetia</taxon>
        <taxon>Spirochaetales</taxon>
        <taxon>Treponemataceae</taxon>
        <taxon>Treponema</taxon>
    </lineage>
</organism>
<proteinExistence type="predicted"/>
<dbReference type="EMBL" id="ATFE01000008">
    <property type="protein sequence ID" value="EPF28976.1"/>
    <property type="molecule type" value="Genomic_DNA"/>
</dbReference>
<dbReference type="RefSeq" id="WP_016523171.1">
    <property type="nucleotide sequence ID" value="NZ_KE332517.1"/>
</dbReference>
<dbReference type="AlphaFoldDB" id="A0AA87NMH7"/>
<gene>
    <name evidence="1" type="ORF">HMPREF9195_01218</name>
</gene>
<dbReference type="Proteomes" id="UP000014634">
    <property type="component" value="Unassembled WGS sequence"/>
</dbReference>